<dbReference type="InterPro" id="IPR005467">
    <property type="entry name" value="His_kinase_dom"/>
</dbReference>
<dbReference type="InterPro" id="IPR004358">
    <property type="entry name" value="Sig_transdc_His_kin-like_C"/>
</dbReference>
<dbReference type="InterPro" id="IPR036097">
    <property type="entry name" value="HisK_dim/P_sf"/>
</dbReference>
<comment type="function">
    <text evidence="11">Involved in the transmission of sensory signals from the chemoreceptors to the flagellar motors. CheA is autophosphorylated; it can transfer its phosphate group to either CheB or CheY.</text>
</comment>
<evidence type="ECO:0000256" key="8">
    <source>
        <dbReference type="ARBA" id="ARBA00022777"/>
    </source>
</evidence>
<evidence type="ECO:0000313" key="17">
    <source>
        <dbReference type="EMBL" id="MBZ0156482.1"/>
    </source>
</evidence>
<keyword evidence="6" id="KW-0808">Transferase</keyword>
<keyword evidence="5 12" id="KW-0597">Phosphoprotein</keyword>
<reference evidence="17" key="2">
    <citation type="submission" date="2021-08" db="EMBL/GenBank/DDBJ databases">
        <authorList>
            <person name="Dalcin Martins P."/>
        </authorList>
    </citation>
    <scope>NUCLEOTIDE SEQUENCE</scope>
    <source>
        <strain evidence="17">MAG_39</strain>
    </source>
</reference>
<evidence type="ECO:0000256" key="2">
    <source>
        <dbReference type="ARBA" id="ARBA00012438"/>
    </source>
</evidence>
<dbReference type="AlphaFoldDB" id="A0A953M1S6"/>
<dbReference type="CDD" id="cd16916">
    <property type="entry name" value="HATPase_CheA-like"/>
    <property type="match status" value="1"/>
</dbReference>
<dbReference type="PROSITE" id="PS50851">
    <property type="entry name" value="CHEW"/>
    <property type="match status" value="1"/>
</dbReference>
<keyword evidence="7" id="KW-0547">Nucleotide-binding</keyword>
<dbReference type="EC" id="2.7.13.3" evidence="2"/>
<evidence type="ECO:0000256" key="3">
    <source>
        <dbReference type="ARBA" id="ARBA00021495"/>
    </source>
</evidence>
<dbReference type="SMART" id="SM00387">
    <property type="entry name" value="HATPase_c"/>
    <property type="match status" value="1"/>
</dbReference>
<dbReference type="SUPFAM" id="SSF47226">
    <property type="entry name" value="Histidine-containing phosphotransfer domain, HPT domain"/>
    <property type="match status" value="1"/>
</dbReference>
<keyword evidence="4" id="KW-0145">Chemotaxis</keyword>
<dbReference type="Gene3D" id="1.10.287.560">
    <property type="entry name" value="Histidine kinase CheA-like, homodimeric domain"/>
    <property type="match status" value="1"/>
</dbReference>
<dbReference type="InterPro" id="IPR036641">
    <property type="entry name" value="HPT_dom_sf"/>
</dbReference>
<feature type="domain" description="CheW-like" evidence="15">
    <location>
        <begin position="602"/>
        <end position="734"/>
    </location>
</feature>
<dbReference type="GO" id="GO:0005524">
    <property type="term" value="F:ATP binding"/>
    <property type="evidence" value="ECO:0007669"/>
    <property type="project" value="UniProtKB-KW"/>
</dbReference>
<feature type="domain" description="Histidine kinase" evidence="14">
    <location>
        <begin position="363"/>
        <end position="600"/>
    </location>
</feature>
<keyword evidence="9" id="KW-0067">ATP-binding</keyword>
<dbReference type="InterPro" id="IPR051315">
    <property type="entry name" value="Bact_Chemotaxis_CheA"/>
</dbReference>
<evidence type="ECO:0000256" key="6">
    <source>
        <dbReference type="ARBA" id="ARBA00022679"/>
    </source>
</evidence>
<dbReference type="EMBL" id="JAIOIV010000076">
    <property type="protein sequence ID" value="MBZ0156482.1"/>
    <property type="molecule type" value="Genomic_DNA"/>
</dbReference>
<dbReference type="Gene3D" id="1.20.120.160">
    <property type="entry name" value="HPT domain"/>
    <property type="match status" value="1"/>
</dbReference>
<dbReference type="Proteomes" id="UP000705867">
    <property type="component" value="Unassembled WGS sequence"/>
</dbReference>
<dbReference type="Pfam" id="PF02518">
    <property type="entry name" value="HATPase_c"/>
    <property type="match status" value="1"/>
</dbReference>
<dbReference type="Gene3D" id="2.30.30.40">
    <property type="entry name" value="SH3 Domains"/>
    <property type="match status" value="1"/>
</dbReference>
<dbReference type="GO" id="GO:0005737">
    <property type="term" value="C:cytoplasm"/>
    <property type="evidence" value="ECO:0007669"/>
    <property type="project" value="InterPro"/>
</dbReference>
<dbReference type="InterPro" id="IPR003594">
    <property type="entry name" value="HATPase_dom"/>
</dbReference>
<evidence type="ECO:0000256" key="10">
    <source>
        <dbReference type="ARBA" id="ARBA00023012"/>
    </source>
</evidence>
<evidence type="ECO:0000256" key="11">
    <source>
        <dbReference type="ARBA" id="ARBA00035100"/>
    </source>
</evidence>
<feature type="domain" description="HPt" evidence="16">
    <location>
        <begin position="1"/>
        <end position="105"/>
    </location>
</feature>
<dbReference type="Pfam" id="PF01627">
    <property type="entry name" value="Hpt"/>
    <property type="match status" value="1"/>
</dbReference>
<evidence type="ECO:0000259" key="15">
    <source>
        <dbReference type="PROSITE" id="PS50851"/>
    </source>
</evidence>
<accession>A0A953M1S6</accession>
<sequence>MDLEQDGIRQTFIIESRELLQDMENALLSLEASPRDSDAINALFRAAHTIKGSAGIVGIDAVERFTHGVESLLERVRQGEVSVTGDLIELLLKCRDHIVCLVDGAASGDPAGGNREAYSAGEGLSAQVQAYLKREAVHLSETTGTQAAAPEEHPGRDNAGAAPGDDTAACNPGTSQNWHISLRFGPNVLRDGMDPLSFITYLSRLGEIVCLTTLIEGIPPTAEMDPESCYLGFEIDFKSDFDKKAIEDVFEFVQEECTISILPPHSKTGEYIRLIQDLPEDPMLLGELLIKGGALTRSELEEALRVQSIAEERGAEQKPHIGEILVQEGVVHQPVVDAAVEKQKKSLEHKAQEGQTIRIDTGKLDHLINLVGELVIAGANINQQAQRLHDADLSESASVISRLIEEIRDRAMKVRMVPIGDTFNRFHRVIRDINRESGKDIELVISGGDTELDKNVVERIGDPLMHLVRNSADHGIEKPEVRSARGKSPKGTIRLNAYHDAGSIVIEVSDDGNGLNREKILRKAVERGIAAPNQNLSDREVFRFIFEAGFSTADQVTRLSGRGVGMDVVRKNIEALRGSVEVESREAAGTAVLIRLPLTLAIIDGFLVRVGTSFYVVPLDMVVECMELAETDRRASSRRHYINLRGEVLSYVRLREIFHEKAAVSRYENIVVVQYAGRKTGLVVDTLHGEVQAVIKSLGKLYREVEGISGATILGDGTVALIIDVPHLVKSVEREEMKV</sequence>
<evidence type="ECO:0000256" key="13">
    <source>
        <dbReference type="SAM" id="MobiDB-lite"/>
    </source>
</evidence>
<evidence type="ECO:0000256" key="5">
    <source>
        <dbReference type="ARBA" id="ARBA00022553"/>
    </source>
</evidence>
<dbReference type="Pfam" id="PF02895">
    <property type="entry name" value="H-kinase_dim"/>
    <property type="match status" value="1"/>
</dbReference>
<evidence type="ECO:0000256" key="4">
    <source>
        <dbReference type="ARBA" id="ARBA00022500"/>
    </source>
</evidence>
<protein>
    <recommendedName>
        <fullName evidence="3">Chemotaxis protein CheA</fullName>
        <ecNumber evidence="2">2.7.13.3</ecNumber>
    </recommendedName>
</protein>
<name>A0A953M1S6_9BACT</name>
<dbReference type="SMART" id="SM01231">
    <property type="entry name" value="H-kinase_dim"/>
    <property type="match status" value="1"/>
</dbReference>
<evidence type="ECO:0000259" key="16">
    <source>
        <dbReference type="PROSITE" id="PS50894"/>
    </source>
</evidence>
<dbReference type="Gene3D" id="3.30.565.10">
    <property type="entry name" value="Histidine kinase-like ATPase, C-terminal domain"/>
    <property type="match status" value="1"/>
</dbReference>
<dbReference type="InterPro" id="IPR036061">
    <property type="entry name" value="CheW-like_dom_sf"/>
</dbReference>
<gene>
    <name evidence="17" type="ORF">K8I29_09785</name>
</gene>
<evidence type="ECO:0000313" key="18">
    <source>
        <dbReference type="Proteomes" id="UP000705867"/>
    </source>
</evidence>
<comment type="catalytic activity">
    <reaction evidence="1">
        <text>ATP + protein L-histidine = ADP + protein N-phospho-L-histidine.</text>
        <dbReference type="EC" id="2.7.13.3"/>
    </reaction>
</comment>
<dbReference type="InterPro" id="IPR002545">
    <property type="entry name" value="CheW-lke_dom"/>
</dbReference>
<evidence type="ECO:0000256" key="9">
    <source>
        <dbReference type="ARBA" id="ARBA00022840"/>
    </source>
</evidence>
<dbReference type="InterPro" id="IPR004105">
    <property type="entry name" value="CheA-like_dim"/>
</dbReference>
<comment type="caution">
    <text evidence="17">The sequence shown here is derived from an EMBL/GenBank/DDBJ whole genome shotgun (WGS) entry which is preliminary data.</text>
</comment>
<evidence type="ECO:0000256" key="7">
    <source>
        <dbReference type="ARBA" id="ARBA00022741"/>
    </source>
</evidence>
<proteinExistence type="predicted"/>
<feature type="region of interest" description="Disordered" evidence="13">
    <location>
        <begin position="141"/>
        <end position="170"/>
    </location>
</feature>
<dbReference type="SMART" id="SM00073">
    <property type="entry name" value="HPT"/>
    <property type="match status" value="1"/>
</dbReference>
<dbReference type="GO" id="GO:0006935">
    <property type="term" value="P:chemotaxis"/>
    <property type="evidence" value="ECO:0007669"/>
    <property type="project" value="UniProtKB-KW"/>
</dbReference>
<reference evidence="17" key="1">
    <citation type="journal article" date="2021" name="bioRxiv">
        <title>Unraveling nitrogen, sulfur and carbon metabolic pathways and microbial community transcriptional responses to substrate deprivation and toxicity stresses in a bioreactor mimicking anoxic brackish coastal sediment conditions.</title>
        <authorList>
            <person name="Martins P.D."/>
            <person name="Echeveste M.J."/>
            <person name="Arshad A."/>
            <person name="Kurth J."/>
            <person name="Ouboter H."/>
            <person name="Jetten M.S.M."/>
            <person name="Welte C.U."/>
        </authorList>
    </citation>
    <scope>NUCLEOTIDE SEQUENCE</scope>
    <source>
        <strain evidence="17">MAG_39</strain>
    </source>
</reference>
<feature type="modified residue" description="Phosphohistidine" evidence="12">
    <location>
        <position position="48"/>
    </location>
</feature>
<dbReference type="PROSITE" id="PS50894">
    <property type="entry name" value="HPT"/>
    <property type="match status" value="1"/>
</dbReference>
<dbReference type="PANTHER" id="PTHR43395:SF10">
    <property type="entry name" value="CHEMOTAXIS PROTEIN CHEA"/>
    <property type="match status" value="1"/>
</dbReference>
<dbReference type="SMART" id="SM00260">
    <property type="entry name" value="CheW"/>
    <property type="match status" value="1"/>
</dbReference>
<dbReference type="FunFam" id="2.30.30.40:FF:000048">
    <property type="entry name" value="Chemotaxis protein CheA, putative"/>
    <property type="match status" value="1"/>
</dbReference>
<dbReference type="SUPFAM" id="SSF47384">
    <property type="entry name" value="Homodimeric domain of signal transducing histidine kinase"/>
    <property type="match status" value="1"/>
</dbReference>
<dbReference type="InterPro" id="IPR036890">
    <property type="entry name" value="HATPase_C_sf"/>
</dbReference>
<dbReference type="FunFam" id="3.30.565.10:FF:000016">
    <property type="entry name" value="Chemotaxis protein CheA, putative"/>
    <property type="match status" value="1"/>
</dbReference>
<keyword evidence="10" id="KW-0902">Two-component regulatory system</keyword>
<dbReference type="PROSITE" id="PS50109">
    <property type="entry name" value="HIS_KIN"/>
    <property type="match status" value="1"/>
</dbReference>
<dbReference type="PRINTS" id="PR00344">
    <property type="entry name" value="BCTRLSENSOR"/>
</dbReference>
<dbReference type="CDD" id="cd00731">
    <property type="entry name" value="CheA_reg"/>
    <property type="match status" value="1"/>
</dbReference>
<dbReference type="GO" id="GO:0000155">
    <property type="term" value="F:phosphorelay sensor kinase activity"/>
    <property type="evidence" value="ECO:0007669"/>
    <property type="project" value="InterPro"/>
</dbReference>
<dbReference type="CDD" id="cd00088">
    <property type="entry name" value="HPT"/>
    <property type="match status" value="1"/>
</dbReference>
<evidence type="ECO:0000259" key="14">
    <source>
        <dbReference type="PROSITE" id="PS50109"/>
    </source>
</evidence>
<dbReference type="PANTHER" id="PTHR43395">
    <property type="entry name" value="SENSOR HISTIDINE KINASE CHEA"/>
    <property type="match status" value="1"/>
</dbReference>
<dbReference type="SUPFAM" id="SSF50341">
    <property type="entry name" value="CheW-like"/>
    <property type="match status" value="1"/>
</dbReference>
<dbReference type="InterPro" id="IPR037006">
    <property type="entry name" value="CheA-like_homodim_sf"/>
</dbReference>
<evidence type="ECO:0000256" key="1">
    <source>
        <dbReference type="ARBA" id="ARBA00000085"/>
    </source>
</evidence>
<dbReference type="Pfam" id="PF01584">
    <property type="entry name" value="CheW"/>
    <property type="match status" value="1"/>
</dbReference>
<dbReference type="InterPro" id="IPR008207">
    <property type="entry name" value="Sig_transdc_His_kin_Hpt_dom"/>
</dbReference>
<keyword evidence="8" id="KW-0418">Kinase</keyword>
<evidence type="ECO:0000256" key="12">
    <source>
        <dbReference type="PROSITE-ProRule" id="PRU00110"/>
    </source>
</evidence>
<dbReference type="SUPFAM" id="SSF55874">
    <property type="entry name" value="ATPase domain of HSP90 chaperone/DNA topoisomerase II/histidine kinase"/>
    <property type="match status" value="1"/>
</dbReference>
<organism evidence="17 18">
    <name type="scientific">Candidatus Nitrobium versatile</name>
    <dbReference type="NCBI Taxonomy" id="2884831"/>
    <lineage>
        <taxon>Bacteria</taxon>
        <taxon>Pseudomonadati</taxon>
        <taxon>Nitrospirota</taxon>
        <taxon>Nitrospiria</taxon>
        <taxon>Nitrospirales</taxon>
        <taxon>Nitrospiraceae</taxon>
        <taxon>Candidatus Nitrobium</taxon>
    </lineage>
</organism>